<sequence>MFDRPEDPNLSLRPSIAFDLGHSRTANSDHTDSFRDFDILCPSDSDPEEADTQHPTILHSILSVVTTAKPYNIGSRSLEKSKKRNTSDNVLSSQQFASIRDIHGQPSSIFDSASLQEVSPRHANFDSPQHSQSERSHARAELTRLMLV</sequence>
<dbReference type="Proteomes" id="UP000799439">
    <property type="component" value="Unassembled WGS sequence"/>
</dbReference>
<protein>
    <submittedName>
        <fullName evidence="2">Uncharacterized protein</fullName>
    </submittedName>
</protein>
<evidence type="ECO:0000313" key="3">
    <source>
        <dbReference type="Proteomes" id="UP000799439"/>
    </source>
</evidence>
<keyword evidence="3" id="KW-1185">Reference proteome</keyword>
<reference evidence="2" key="1">
    <citation type="journal article" date="2020" name="Stud. Mycol.">
        <title>101 Dothideomycetes genomes: a test case for predicting lifestyles and emergence of pathogens.</title>
        <authorList>
            <person name="Haridas S."/>
            <person name="Albert R."/>
            <person name="Binder M."/>
            <person name="Bloem J."/>
            <person name="Labutti K."/>
            <person name="Salamov A."/>
            <person name="Andreopoulos B."/>
            <person name="Baker S."/>
            <person name="Barry K."/>
            <person name="Bills G."/>
            <person name="Bluhm B."/>
            <person name="Cannon C."/>
            <person name="Castanera R."/>
            <person name="Culley D."/>
            <person name="Daum C."/>
            <person name="Ezra D."/>
            <person name="Gonzalez J."/>
            <person name="Henrissat B."/>
            <person name="Kuo A."/>
            <person name="Liang C."/>
            <person name="Lipzen A."/>
            <person name="Lutzoni F."/>
            <person name="Magnuson J."/>
            <person name="Mondo S."/>
            <person name="Nolan M."/>
            <person name="Ohm R."/>
            <person name="Pangilinan J."/>
            <person name="Park H.-J."/>
            <person name="Ramirez L."/>
            <person name="Alfaro M."/>
            <person name="Sun H."/>
            <person name="Tritt A."/>
            <person name="Yoshinaga Y."/>
            <person name="Zwiers L.-H."/>
            <person name="Turgeon B."/>
            <person name="Goodwin S."/>
            <person name="Spatafora J."/>
            <person name="Crous P."/>
            <person name="Grigoriev I."/>
        </authorList>
    </citation>
    <scope>NUCLEOTIDE SEQUENCE</scope>
    <source>
        <strain evidence="2">CBS 260.36</strain>
    </source>
</reference>
<organism evidence="2 3">
    <name type="scientific">Myriangium duriaei CBS 260.36</name>
    <dbReference type="NCBI Taxonomy" id="1168546"/>
    <lineage>
        <taxon>Eukaryota</taxon>
        <taxon>Fungi</taxon>
        <taxon>Dikarya</taxon>
        <taxon>Ascomycota</taxon>
        <taxon>Pezizomycotina</taxon>
        <taxon>Dothideomycetes</taxon>
        <taxon>Dothideomycetidae</taxon>
        <taxon>Myriangiales</taxon>
        <taxon>Myriangiaceae</taxon>
        <taxon>Myriangium</taxon>
    </lineage>
</organism>
<name>A0A9P4MDE0_9PEZI</name>
<evidence type="ECO:0000256" key="1">
    <source>
        <dbReference type="SAM" id="MobiDB-lite"/>
    </source>
</evidence>
<evidence type="ECO:0000313" key="2">
    <source>
        <dbReference type="EMBL" id="KAF2148812.1"/>
    </source>
</evidence>
<feature type="compositionally biased region" description="Basic and acidic residues" evidence="1">
    <location>
        <begin position="132"/>
        <end position="142"/>
    </location>
</feature>
<dbReference type="EMBL" id="ML996092">
    <property type="protein sequence ID" value="KAF2148812.1"/>
    <property type="molecule type" value="Genomic_DNA"/>
</dbReference>
<feature type="region of interest" description="Disordered" evidence="1">
    <location>
        <begin position="119"/>
        <end position="148"/>
    </location>
</feature>
<proteinExistence type="predicted"/>
<gene>
    <name evidence="2" type="ORF">K461DRAFT_297305</name>
</gene>
<dbReference type="AlphaFoldDB" id="A0A9P4MDE0"/>
<comment type="caution">
    <text evidence="2">The sequence shown here is derived from an EMBL/GenBank/DDBJ whole genome shotgun (WGS) entry which is preliminary data.</text>
</comment>
<accession>A0A9P4MDE0</accession>